<evidence type="ECO:0000256" key="2">
    <source>
        <dbReference type="ARBA" id="ARBA00022692"/>
    </source>
</evidence>
<feature type="region of interest" description="Disordered" evidence="5">
    <location>
        <begin position="1"/>
        <end position="27"/>
    </location>
</feature>
<gene>
    <name evidence="8" type="ORF">ABID41_003270</name>
</gene>
<dbReference type="Pfam" id="PF04932">
    <property type="entry name" value="Wzy_C"/>
    <property type="match status" value="1"/>
</dbReference>
<comment type="caution">
    <text evidence="8">The sequence shown here is derived from an EMBL/GenBank/DDBJ whole genome shotgun (WGS) entry which is preliminary data.</text>
</comment>
<evidence type="ECO:0000259" key="7">
    <source>
        <dbReference type="Pfam" id="PF04932"/>
    </source>
</evidence>
<feature type="transmembrane region" description="Helical" evidence="6">
    <location>
        <begin position="313"/>
        <end position="331"/>
    </location>
</feature>
<feature type="transmembrane region" description="Helical" evidence="6">
    <location>
        <begin position="365"/>
        <end position="388"/>
    </location>
</feature>
<protein>
    <recommendedName>
        <fullName evidence="7">O-antigen ligase-related domain-containing protein</fullName>
    </recommendedName>
</protein>
<feature type="transmembrane region" description="Helical" evidence="6">
    <location>
        <begin position="223"/>
        <end position="243"/>
    </location>
</feature>
<keyword evidence="3 6" id="KW-1133">Transmembrane helix</keyword>
<feature type="transmembrane region" description="Helical" evidence="6">
    <location>
        <begin position="77"/>
        <end position="95"/>
    </location>
</feature>
<feature type="transmembrane region" description="Helical" evidence="6">
    <location>
        <begin position="516"/>
        <end position="533"/>
    </location>
</feature>
<dbReference type="Proteomes" id="UP001549110">
    <property type="component" value="Unassembled WGS sequence"/>
</dbReference>
<feature type="transmembrane region" description="Helical" evidence="6">
    <location>
        <begin position="449"/>
        <end position="469"/>
    </location>
</feature>
<dbReference type="InterPro" id="IPR051533">
    <property type="entry name" value="WaaL-like"/>
</dbReference>
<keyword evidence="4 6" id="KW-0472">Membrane</keyword>
<evidence type="ECO:0000313" key="9">
    <source>
        <dbReference type="Proteomes" id="UP001549110"/>
    </source>
</evidence>
<feature type="transmembrane region" description="Helical" evidence="6">
    <location>
        <begin position="337"/>
        <end position="356"/>
    </location>
</feature>
<sequence>MKIQPADGEFARRPHDRLDPRHASPGGSIQSSVLHPYFGGLKSVIPPMARWGIFAAIALYCVAVGFLFALLAPFVMVPFAVPIAALSMAVIWALPDIRNPPIAPLRMMFWIFFPALFLWPNYLAITLPGLPWITMIRLTGIPLVFLLLVCASVSADFRSQTSQVLRASPALWKMLVIFVGIQFLSIFLSDQPANSLQKFIVAQLTWTSIFFVSCYIFLTPRSVIRWSFAFWLITCAVTAIGFLEYVQGKLPWAGHIPSFLQIEDEHVQRILAGAFRDNKYRVQSTFSTSLGFAEFVALALPFALHLTFSRQRIAIRVGAALSIPLFLFIVIATGARLGLIGFIIGPLLYLAFWAVLRWRESRGSLLAPAIAFAYPAIFCAMVASTFFVGRIRNKVWGNGTQTASTQGRIEQYETGIPKVFRHPEGYGIGMASETLGSANQAGIPSIDTYYLLVALDYGILGFLAYYGMILWSIYNATKYAFQGGGRDRDYGLFTPIAISLTIFFVIKAVFAQDSNHPLVFMMMGALAALIYRARRDEQAAQTTT</sequence>
<evidence type="ECO:0000256" key="3">
    <source>
        <dbReference type="ARBA" id="ARBA00022989"/>
    </source>
</evidence>
<reference evidence="8 9" key="1">
    <citation type="submission" date="2024-06" db="EMBL/GenBank/DDBJ databases">
        <title>Genomic Encyclopedia of Type Strains, Phase IV (KMG-IV): sequencing the most valuable type-strain genomes for metagenomic binning, comparative biology and taxonomic classification.</title>
        <authorList>
            <person name="Goeker M."/>
        </authorList>
    </citation>
    <scope>NUCLEOTIDE SEQUENCE [LARGE SCALE GENOMIC DNA]</scope>
    <source>
        <strain evidence="8 9">DSM 17809</strain>
    </source>
</reference>
<dbReference type="InterPro" id="IPR007016">
    <property type="entry name" value="O-antigen_ligase-rel_domated"/>
</dbReference>
<evidence type="ECO:0000256" key="5">
    <source>
        <dbReference type="SAM" id="MobiDB-lite"/>
    </source>
</evidence>
<feature type="compositionally biased region" description="Basic and acidic residues" evidence="5">
    <location>
        <begin position="9"/>
        <end position="22"/>
    </location>
</feature>
<feature type="transmembrane region" description="Helical" evidence="6">
    <location>
        <begin position="286"/>
        <end position="306"/>
    </location>
</feature>
<keyword evidence="2 6" id="KW-0812">Transmembrane</keyword>
<name>A0ABV2EP31_9CAUL</name>
<keyword evidence="9" id="KW-1185">Reference proteome</keyword>
<feature type="transmembrane region" description="Helical" evidence="6">
    <location>
        <begin position="200"/>
        <end position="218"/>
    </location>
</feature>
<feature type="transmembrane region" description="Helical" evidence="6">
    <location>
        <begin position="170"/>
        <end position="188"/>
    </location>
</feature>
<feature type="transmembrane region" description="Helical" evidence="6">
    <location>
        <begin position="107"/>
        <end position="124"/>
    </location>
</feature>
<dbReference type="EMBL" id="JBEPLU010000003">
    <property type="protein sequence ID" value="MET3528131.1"/>
    <property type="molecule type" value="Genomic_DNA"/>
</dbReference>
<dbReference type="RefSeq" id="WP_354298120.1">
    <property type="nucleotide sequence ID" value="NZ_JBEPLU010000003.1"/>
</dbReference>
<dbReference type="PANTHER" id="PTHR37422:SF13">
    <property type="entry name" value="LIPOPOLYSACCHARIDE BIOSYNTHESIS PROTEIN PA4999-RELATED"/>
    <property type="match status" value="1"/>
</dbReference>
<accession>A0ABV2EP31</accession>
<comment type="subcellular location">
    <subcellularLocation>
        <location evidence="1">Membrane</location>
        <topology evidence="1">Multi-pass membrane protein</topology>
    </subcellularLocation>
</comment>
<evidence type="ECO:0000256" key="4">
    <source>
        <dbReference type="ARBA" id="ARBA00023136"/>
    </source>
</evidence>
<dbReference type="PANTHER" id="PTHR37422">
    <property type="entry name" value="TEICHURONIC ACID BIOSYNTHESIS PROTEIN TUAE"/>
    <property type="match status" value="1"/>
</dbReference>
<evidence type="ECO:0000313" key="8">
    <source>
        <dbReference type="EMBL" id="MET3528131.1"/>
    </source>
</evidence>
<feature type="transmembrane region" description="Helical" evidence="6">
    <location>
        <begin position="490"/>
        <end position="510"/>
    </location>
</feature>
<evidence type="ECO:0000256" key="1">
    <source>
        <dbReference type="ARBA" id="ARBA00004141"/>
    </source>
</evidence>
<feature type="transmembrane region" description="Helical" evidence="6">
    <location>
        <begin position="51"/>
        <end position="71"/>
    </location>
</feature>
<organism evidence="8 9">
    <name type="scientific">Phenylobacterium koreense</name>
    <dbReference type="NCBI Taxonomy" id="266125"/>
    <lineage>
        <taxon>Bacteria</taxon>
        <taxon>Pseudomonadati</taxon>
        <taxon>Pseudomonadota</taxon>
        <taxon>Alphaproteobacteria</taxon>
        <taxon>Caulobacterales</taxon>
        <taxon>Caulobacteraceae</taxon>
        <taxon>Phenylobacterium</taxon>
    </lineage>
</organism>
<evidence type="ECO:0000256" key="6">
    <source>
        <dbReference type="SAM" id="Phobius"/>
    </source>
</evidence>
<feature type="domain" description="O-antigen ligase-related" evidence="7">
    <location>
        <begin position="325"/>
        <end position="465"/>
    </location>
</feature>
<feature type="transmembrane region" description="Helical" evidence="6">
    <location>
        <begin position="130"/>
        <end position="149"/>
    </location>
</feature>
<proteinExistence type="predicted"/>